<dbReference type="EMBL" id="KN822055">
    <property type="protein sequence ID" value="KIM61095.1"/>
    <property type="molecule type" value="Genomic_DNA"/>
</dbReference>
<dbReference type="AlphaFoldDB" id="A0A0C3DKB2"/>
<evidence type="ECO:0000313" key="2">
    <source>
        <dbReference type="EMBL" id="KIM61095.1"/>
    </source>
</evidence>
<evidence type="ECO:0000313" key="3">
    <source>
        <dbReference type="Proteomes" id="UP000053989"/>
    </source>
</evidence>
<protein>
    <submittedName>
        <fullName evidence="2">Uncharacterized protein</fullName>
    </submittedName>
</protein>
<feature type="compositionally biased region" description="Low complexity" evidence="1">
    <location>
        <begin position="24"/>
        <end position="35"/>
    </location>
</feature>
<feature type="compositionally biased region" description="Polar residues" evidence="1">
    <location>
        <begin position="148"/>
        <end position="158"/>
    </location>
</feature>
<organism evidence="2 3">
    <name type="scientific">Scleroderma citrinum Foug A</name>
    <dbReference type="NCBI Taxonomy" id="1036808"/>
    <lineage>
        <taxon>Eukaryota</taxon>
        <taxon>Fungi</taxon>
        <taxon>Dikarya</taxon>
        <taxon>Basidiomycota</taxon>
        <taxon>Agaricomycotina</taxon>
        <taxon>Agaricomycetes</taxon>
        <taxon>Agaricomycetidae</taxon>
        <taxon>Boletales</taxon>
        <taxon>Sclerodermatineae</taxon>
        <taxon>Sclerodermataceae</taxon>
        <taxon>Scleroderma</taxon>
    </lineage>
</organism>
<feature type="region of interest" description="Disordered" evidence="1">
    <location>
        <begin position="125"/>
        <end position="195"/>
    </location>
</feature>
<feature type="region of interest" description="Disordered" evidence="1">
    <location>
        <begin position="61"/>
        <end position="82"/>
    </location>
</feature>
<dbReference type="OrthoDB" id="2694596at2759"/>
<reference evidence="3" key="2">
    <citation type="submission" date="2015-01" db="EMBL/GenBank/DDBJ databases">
        <title>Evolutionary Origins and Diversification of the Mycorrhizal Mutualists.</title>
        <authorList>
            <consortium name="DOE Joint Genome Institute"/>
            <consortium name="Mycorrhizal Genomics Consortium"/>
            <person name="Kohler A."/>
            <person name="Kuo A."/>
            <person name="Nagy L.G."/>
            <person name="Floudas D."/>
            <person name="Copeland A."/>
            <person name="Barry K.W."/>
            <person name="Cichocki N."/>
            <person name="Veneault-Fourrey C."/>
            <person name="LaButti K."/>
            <person name="Lindquist E.A."/>
            <person name="Lipzen A."/>
            <person name="Lundell T."/>
            <person name="Morin E."/>
            <person name="Murat C."/>
            <person name="Riley R."/>
            <person name="Ohm R."/>
            <person name="Sun H."/>
            <person name="Tunlid A."/>
            <person name="Henrissat B."/>
            <person name="Grigoriev I.V."/>
            <person name="Hibbett D.S."/>
            <person name="Martin F."/>
        </authorList>
    </citation>
    <scope>NUCLEOTIDE SEQUENCE [LARGE SCALE GENOMIC DNA]</scope>
    <source>
        <strain evidence="3">Foug A</strain>
    </source>
</reference>
<feature type="compositionally biased region" description="Low complexity" evidence="1">
    <location>
        <begin position="125"/>
        <end position="147"/>
    </location>
</feature>
<reference evidence="2 3" key="1">
    <citation type="submission" date="2014-04" db="EMBL/GenBank/DDBJ databases">
        <authorList>
            <consortium name="DOE Joint Genome Institute"/>
            <person name="Kuo A."/>
            <person name="Kohler A."/>
            <person name="Nagy L.G."/>
            <person name="Floudas D."/>
            <person name="Copeland A."/>
            <person name="Barry K.W."/>
            <person name="Cichocki N."/>
            <person name="Veneault-Fourrey C."/>
            <person name="LaButti K."/>
            <person name="Lindquist E.A."/>
            <person name="Lipzen A."/>
            <person name="Lundell T."/>
            <person name="Morin E."/>
            <person name="Murat C."/>
            <person name="Sun H."/>
            <person name="Tunlid A."/>
            <person name="Henrissat B."/>
            <person name="Grigoriev I.V."/>
            <person name="Hibbett D.S."/>
            <person name="Martin F."/>
            <person name="Nordberg H.P."/>
            <person name="Cantor M.N."/>
            <person name="Hua S.X."/>
        </authorList>
    </citation>
    <scope>NUCLEOTIDE SEQUENCE [LARGE SCALE GENOMIC DNA]</scope>
    <source>
        <strain evidence="2 3">Foug A</strain>
    </source>
</reference>
<feature type="compositionally biased region" description="Low complexity" evidence="1">
    <location>
        <begin position="61"/>
        <end position="75"/>
    </location>
</feature>
<keyword evidence="3" id="KW-1185">Reference proteome</keyword>
<feature type="region of interest" description="Disordered" evidence="1">
    <location>
        <begin position="1"/>
        <end position="38"/>
    </location>
</feature>
<sequence length="333" mass="35681">MKYSLRQNHGSSRYQPYIGLAGRPSQTSSSQTSSPLNSRLAGLTRCNAVILDPLDYAHSVSQTSSSQTSSTPSNSCPARLTRSNAVILDPLDYTRSAISPASHSSPGASHSVEMTISTSMSATASFNSVRPPLDTPTSLDSTPTTTSEALNSTTSSKTAGGEGSRNEPGLDDTESYFSVSSSSVPVNLPPTRSSALRPTPINLPFAFKQSVRKAIQRRLRRYAGKLDPNTSREIELGISDAIDLALRILERSHKQQNILPFTDTSTSARLRSAVLSSVLRDVANNVLQGSLKAISFSGRRFLTVLSQGTAPKLMLMSHTTPPSYEMINLDVSS</sequence>
<dbReference type="InParanoid" id="A0A0C3DKB2"/>
<proteinExistence type="predicted"/>
<accession>A0A0C3DKB2</accession>
<feature type="compositionally biased region" description="Polar residues" evidence="1">
    <location>
        <begin position="1"/>
        <end position="14"/>
    </location>
</feature>
<gene>
    <name evidence="2" type="ORF">SCLCIDRAFT_26073</name>
</gene>
<dbReference type="Proteomes" id="UP000053989">
    <property type="component" value="Unassembled WGS sequence"/>
</dbReference>
<dbReference type="HOGENOM" id="CLU_1038695_0_0_1"/>
<name>A0A0C3DKB2_9AGAM</name>
<evidence type="ECO:0000256" key="1">
    <source>
        <dbReference type="SAM" id="MobiDB-lite"/>
    </source>
</evidence>